<gene>
    <name evidence="1" type="ORF">L210DRAFT_3656994</name>
</gene>
<keyword evidence="2" id="KW-1185">Reference proteome</keyword>
<dbReference type="Proteomes" id="UP001194468">
    <property type="component" value="Unassembled WGS sequence"/>
</dbReference>
<dbReference type="AlphaFoldDB" id="A0AAD4BBK4"/>
<reference evidence="1" key="2">
    <citation type="journal article" date="2020" name="Nat. Commun.">
        <title>Large-scale genome sequencing of mycorrhizal fungi provides insights into the early evolution of symbiotic traits.</title>
        <authorList>
            <person name="Miyauchi S."/>
            <person name="Kiss E."/>
            <person name="Kuo A."/>
            <person name="Drula E."/>
            <person name="Kohler A."/>
            <person name="Sanchez-Garcia M."/>
            <person name="Morin E."/>
            <person name="Andreopoulos B."/>
            <person name="Barry K.W."/>
            <person name="Bonito G."/>
            <person name="Buee M."/>
            <person name="Carver A."/>
            <person name="Chen C."/>
            <person name="Cichocki N."/>
            <person name="Clum A."/>
            <person name="Culley D."/>
            <person name="Crous P.W."/>
            <person name="Fauchery L."/>
            <person name="Girlanda M."/>
            <person name="Hayes R.D."/>
            <person name="Keri Z."/>
            <person name="LaButti K."/>
            <person name="Lipzen A."/>
            <person name="Lombard V."/>
            <person name="Magnuson J."/>
            <person name="Maillard F."/>
            <person name="Murat C."/>
            <person name="Nolan M."/>
            <person name="Ohm R.A."/>
            <person name="Pangilinan J."/>
            <person name="Pereira M.F."/>
            <person name="Perotto S."/>
            <person name="Peter M."/>
            <person name="Pfister S."/>
            <person name="Riley R."/>
            <person name="Sitrit Y."/>
            <person name="Stielow J.B."/>
            <person name="Szollosi G."/>
            <person name="Zifcakova L."/>
            <person name="Stursova M."/>
            <person name="Spatafora J.W."/>
            <person name="Tedersoo L."/>
            <person name="Vaario L.M."/>
            <person name="Yamada A."/>
            <person name="Yan M."/>
            <person name="Wang P."/>
            <person name="Xu J."/>
            <person name="Bruns T."/>
            <person name="Baldrian P."/>
            <person name="Vilgalys R."/>
            <person name="Dunand C."/>
            <person name="Henrissat B."/>
            <person name="Grigoriev I.V."/>
            <person name="Hibbett D."/>
            <person name="Nagy L.G."/>
            <person name="Martin F.M."/>
        </authorList>
    </citation>
    <scope>NUCLEOTIDE SEQUENCE</scope>
    <source>
        <strain evidence="1">BED1</strain>
    </source>
</reference>
<accession>A0AAD4BBK4</accession>
<dbReference type="EMBL" id="WHUW01000288">
    <property type="protein sequence ID" value="KAF8415853.1"/>
    <property type="molecule type" value="Genomic_DNA"/>
</dbReference>
<organism evidence="1 2">
    <name type="scientific">Boletus edulis BED1</name>
    <dbReference type="NCBI Taxonomy" id="1328754"/>
    <lineage>
        <taxon>Eukaryota</taxon>
        <taxon>Fungi</taxon>
        <taxon>Dikarya</taxon>
        <taxon>Basidiomycota</taxon>
        <taxon>Agaricomycotina</taxon>
        <taxon>Agaricomycetes</taxon>
        <taxon>Agaricomycetidae</taxon>
        <taxon>Boletales</taxon>
        <taxon>Boletineae</taxon>
        <taxon>Boletaceae</taxon>
        <taxon>Boletoideae</taxon>
        <taxon>Boletus</taxon>
    </lineage>
</organism>
<evidence type="ECO:0000313" key="2">
    <source>
        <dbReference type="Proteomes" id="UP001194468"/>
    </source>
</evidence>
<proteinExistence type="predicted"/>
<evidence type="ECO:0000313" key="1">
    <source>
        <dbReference type="EMBL" id="KAF8415853.1"/>
    </source>
</evidence>
<sequence length="98" mass="11166">MFSVTPTPTRDPVRMLTSDVIPPFFDLGFDQLALPVDFSRRVILSEIASEEHFVSYGRPLWRVYLKRENSRPINFAVMKLLGGVQHTNKPLDPPLDPA</sequence>
<reference evidence="1" key="1">
    <citation type="submission" date="2019-10" db="EMBL/GenBank/DDBJ databases">
        <authorList>
            <consortium name="DOE Joint Genome Institute"/>
            <person name="Kuo A."/>
            <person name="Miyauchi S."/>
            <person name="Kiss E."/>
            <person name="Drula E."/>
            <person name="Kohler A."/>
            <person name="Sanchez-Garcia M."/>
            <person name="Andreopoulos B."/>
            <person name="Barry K.W."/>
            <person name="Bonito G."/>
            <person name="Buee M."/>
            <person name="Carver A."/>
            <person name="Chen C."/>
            <person name="Cichocki N."/>
            <person name="Clum A."/>
            <person name="Culley D."/>
            <person name="Crous P.W."/>
            <person name="Fauchery L."/>
            <person name="Girlanda M."/>
            <person name="Hayes R."/>
            <person name="Keri Z."/>
            <person name="LaButti K."/>
            <person name="Lipzen A."/>
            <person name="Lombard V."/>
            <person name="Magnuson J."/>
            <person name="Maillard F."/>
            <person name="Morin E."/>
            <person name="Murat C."/>
            <person name="Nolan M."/>
            <person name="Ohm R."/>
            <person name="Pangilinan J."/>
            <person name="Pereira M."/>
            <person name="Perotto S."/>
            <person name="Peter M."/>
            <person name="Riley R."/>
            <person name="Sitrit Y."/>
            <person name="Stielow B."/>
            <person name="Szollosi G."/>
            <person name="Zifcakova L."/>
            <person name="Stursova M."/>
            <person name="Spatafora J.W."/>
            <person name="Tedersoo L."/>
            <person name="Vaario L.-M."/>
            <person name="Yamada A."/>
            <person name="Yan M."/>
            <person name="Wang P."/>
            <person name="Xu J."/>
            <person name="Bruns T."/>
            <person name="Baldrian P."/>
            <person name="Vilgalys R."/>
            <person name="Henrissat B."/>
            <person name="Grigoriev I.V."/>
            <person name="Hibbett D."/>
            <person name="Nagy L.G."/>
            <person name="Martin F.M."/>
        </authorList>
    </citation>
    <scope>NUCLEOTIDE SEQUENCE</scope>
    <source>
        <strain evidence="1">BED1</strain>
    </source>
</reference>
<name>A0AAD4BBK4_BOLED</name>
<protein>
    <submittedName>
        <fullName evidence="1">Uncharacterized protein</fullName>
    </submittedName>
</protein>
<comment type="caution">
    <text evidence="1">The sequence shown here is derived from an EMBL/GenBank/DDBJ whole genome shotgun (WGS) entry which is preliminary data.</text>
</comment>